<dbReference type="InterPro" id="IPR022834">
    <property type="entry name" value="AONS_Proteobacteria"/>
</dbReference>
<comment type="catalytic activity">
    <reaction evidence="7 8">
        <text>6-carboxyhexanoyl-[ACP] + L-alanine + H(+) = (8S)-8-amino-7-oxononanoate + holo-[ACP] + CO2</text>
        <dbReference type="Rhea" id="RHEA:42288"/>
        <dbReference type="Rhea" id="RHEA-COMP:9685"/>
        <dbReference type="Rhea" id="RHEA-COMP:9955"/>
        <dbReference type="ChEBI" id="CHEBI:15378"/>
        <dbReference type="ChEBI" id="CHEBI:16526"/>
        <dbReference type="ChEBI" id="CHEBI:57972"/>
        <dbReference type="ChEBI" id="CHEBI:64479"/>
        <dbReference type="ChEBI" id="CHEBI:78846"/>
        <dbReference type="ChEBI" id="CHEBI:149468"/>
        <dbReference type="EC" id="2.3.1.47"/>
    </reaction>
</comment>
<dbReference type="EC" id="2.3.1.47" evidence="8"/>
<evidence type="ECO:0000256" key="5">
    <source>
        <dbReference type="ARBA" id="ARBA00022756"/>
    </source>
</evidence>
<accession>A0ABT5IUQ8</accession>
<comment type="caution">
    <text evidence="10">The sequence shown here is derived from an EMBL/GenBank/DDBJ whole genome shotgun (WGS) entry which is preliminary data.</text>
</comment>
<keyword evidence="6 8" id="KW-0663">Pyridoxal phosphate</keyword>
<dbReference type="InterPro" id="IPR015422">
    <property type="entry name" value="PyrdxlP-dep_Trfase_small"/>
</dbReference>
<evidence type="ECO:0000256" key="2">
    <source>
        <dbReference type="ARBA" id="ARBA00004746"/>
    </source>
</evidence>
<dbReference type="InterPro" id="IPR015421">
    <property type="entry name" value="PyrdxlP-dep_Trfase_major"/>
</dbReference>
<dbReference type="InterPro" id="IPR004723">
    <property type="entry name" value="AONS_Archaea/Proteobacteria"/>
</dbReference>
<feature type="binding site" evidence="8">
    <location>
        <position position="132"/>
    </location>
    <ligand>
        <name>substrate</name>
    </ligand>
</feature>
<evidence type="ECO:0000256" key="6">
    <source>
        <dbReference type="ARBA" id="ARBA00022898"/>
    </source>
</evidence>
<keyword evidence="10" id="KW-0012">Acyltransferase</keyword>
<evidence type="ECO:0000313" key="11">
    <source>
        <dbReference type="Proteomes" id="UP001219956"/>
    </source>
</evidence>
<feature type="modified residue" description="N6-(pyridoxal phosphate)lysine" evidence="8">
    <location>
        <position position="236"/>
    </location>
</feature>
<comment type="cofactor">
    <cofactor evidence="1 8">
        <name>pyridoxal 5'-phosphate</name>
        <dbReference type="ChEBI" id="CHEBI:597326"/>
    </cofactor>
</comment>
<evidence type="ECO:0000256" key="7">
    <source>
        <dbReference type="ARBA" id="ARBA00047715"/>
    </source>
</evidence>
<reference evidence="10 11" key="1">
    <citation type="submission" date="2023-01" db="EMBL/GenBank/DDBJ databases">
        <title>Novel species of the genus Vogesella isolated from rivers.</title>
        <authorList>
            <person name="Lu H."/>
        </authorList>
    </citation>
    <scope>NUCLEOTIDE SEQUENCE [LARGE SCALE GENOMIC DNA]</scope>
    <source>
        <strain evidence="10 11">DC21W</strain>
    </source>
</reference>
<feature type="binding site" evidence="8">
    <location>
        <position position="350"/>
    </location>
    <ligand>
        <name>substrate</name>
    </ligand>
</feature>
<evidence type="ECO:0000256" key="8">
    <source>
        <dbReference type="HAMAP-Rule" id="MF_01693"/>
    </source>
</evidence>
<dbReference type="InterPro" id="IPR050087">
    <property type="entry name" value="AON_synthase_class-II"/>
</dbReference>
<dbReference type="CDD" id="cd06454">
    <property type="entry name" value="KBL_like"/>
    <property type="match status" value="1"/>
</dbReference>
<feature type="binding site" evidence="8">
    <location>
        <position position="20"/>
    </location>
    <ligand>
        <name>substrate</name>
    </ligand>
</feature>
<dbReference type="Pfam" id="PF00155">
    <property type="entry name" value="Aminotran_1_2"/>
    <property type="match status" value="1"/>
</dbReference>
<comment type="pathway">
    <text evidence="2 8">Cofactor biosynthesis; biotin biosynthesis.</text>
</comment>
<dbReference type="PANTHER" id="PTHR13693:SF100">
    <property type="entry name" value="8-AMINO-7-OXONONANOATE SYNTHASE"/>
    <property type="match status" value="1"/>
</dbReference>
<protein>
    <recommendedName>
        <fullName evidence="8">8-amino-7-oxononanoate synthase</fullName>
        <shortName evidence="8">AONS</shortName>
        <ecNumber evidence="8">2.3.1.47</ecNumber>
    </recommendedName>
    <alternativeName>
        <fullName evidence="8">7-keto-8-amino-pelargonic acid synthase</fullName>
        <shortName evidence="8">7-KAP synthase</shortName>
        <shortName evidence="8">KAPA synthase</shortName>
    </alternativeName>
    <alternativeName>
        <fullName evidence="8">8-amino-7-ketopelargonate synthase</fullName>
    </alternativeName>
</protein>
<comment type="similarity">
    <text evidence="8">Belongs to the class-II pyridoxal-phosphate-dependent aminotransferase family. BioF subfamily.</text>
</comment>
<keyword evidence="5 8" id="KW-0093">Biotin biosynthesis</keyword>
<dbReference type="EMBL" id="JAQQLF010000004">
    <property type="protein sequence ID" value="MDC7716302.1"/>
    <property type="molecule type" value="Genomic_DNA"/>
</dbReference>
<dbReference type="InterPro" id="IPR015424">
    <property type="entry name" value="PyrdxlP-dep_Trfase"/>
</dbReference>
<dbReference type="PANTHER" id="PTHR13693">
    <property type="entry name" value="CLASS II AMINOTRANSFERASE/8-AMINO-7-OXONONANOATE SYNTHASE"/>
    <property type="match status" value="1"/>
</dbReference>
<evidence type="ECO:0000259" key="9">
    <source>
        <dbReference type="Pfam" id="PF00155"/>
    </source>
</evidence>
<feature type="binding site" evidence="8">
    <location>
        <position position="233"/>
    </location>
    <ligand>
        <name>pyridoxal 5'-phosphate</name>
        <dbReference type="ChEBI" id="CHEBI:597326"/>
    </ligand>
</feature>
<feature type="domain" description="Aminotransferase class I/classII large" evidence="9">
    <location>
        <begin position="39"/>
        <end position="378"/>
    </location>
</feature>
<feature type="binding site" evidence="8">
    <location>
        <position position="178"/>
    </location>
    <ligand>
        <name>pyridoxal 5'-phosphate</name>
        <dbReference type="ChEBI" id="CHEBI:597326"/>
    </ligand>
</feature>
<dbReference type="RefSeq" id="WP_272750725.1">
    <property type="nucleotide sequence ID" value="NZ_JAQQLF010000004.1"/>
</dbReference>
<dbReference type="NCBIfam" id="TIGR00858">
    <property type="entry name" value="bioF"/>
    <property type="match status" value="1"/>
</dbReference>
<comment type="function">
    <text evidence="8">Catalyzes the decarboxylative condensation of pimeloyl-[acyl-carrier protein] and L-alanine to produce 8-amino-7-oxononanoate (AON), [acyl-carrier protein], and carbon dioxide.</text>
</comment>
<organism evidence="10 11">
    <name type="scientific">Vogesella aquatica</name>
    <dbReference type="NCBI Taxonomy" id="2984206"/>
    <lineage>
        <taxon>Bacteria</taxon>
        <taxon>Pseudomonadati</taxon>
        <taxon>Pseudomonadota</taxon>
        <taxon>Betaproteobacteria</taxon>
        <taxon>Neisseriales</taxon>
        <taxon>Chromobacteriaceae</taxon>
        <taxon>Vogesella</taxon>
    </lineage>
</organism>
<gene>
    <name evidence="8 10" type="primary">bioF</name>
    <name evidence="10" type="ORF">PQU95_03580</name>
</gene>
<evidence type="ECO:0000313" key="10">
    <source>
        <dbReference type="EMBL" id="MDC7716302.1"/>
    </source>
</evidence>
<dbReference type="InterPro" id="IPR004839">
    <property type="entry name" value="Aminotransferase_I/II_large"/>
</dbReference>
<evidence type="ECO:0000256" key="4">
    <source>
        <dbReference type="ARBA" id="ARBA00022679"/>
    </source>
</evidence>
<evidence type="ECO:0000256" key="3">
    <source>
        <dbReference type="ARBA" id="ARBA00011738"/>
    </source>
</evidence>
<dbReference type="GO" id="GO:0008710">
    <property type="term" value="F:8-amino-7-oxononanoate synthase activity"/>
    <property type="evidence" value="ECO:0007669"/>
    <property type="project" value="UniProtKB-EC"/>
</dbReference>
<keyword evidence="4 8" id="KW-0808">Transferase</keyword>
<dbReference type="HAMAP" id="MF_01693">
    <property type="entry name" value="BioF_aminotrans_2"/>
    <property type="match status" value="1"/>
</dbReference>
<dbReference type="Gene3D" id="3.90.1150.10">
    <property type="entry name" value="Aspartate Aminotransferase, domain 1"/>
    <property type="match status" value="1"/>
</dbReference>
<name>A0ABT5IUQ8_9NEIS</name>
<dbReference type="SUPFAM" id="SSF53383">
    <property type="entry name" value="PLP-dependent transferases"/>
    <property type="match status" value="1"/>
</dbReference>
<sequence length="383" mass="41151">MHPDQLEPALAALAAEHRLRQRHALHSPQGPRVNIDGRDYLAFASNDYLGLANHPALKRAMQQAIEQWGVGAGASELVAGHFAIQQQAEAALADWVGCEAALVFGSGYAANLGVITSLVGRGDAVFADKLNHASLNDACVLSRADFQRFRHSDLAHLEALLQKTPARTRLIAVDAVYSMDGDEAPLRELLALAERYDAWLYLDDAHGFGLLGEGRGALVEYALHHPRVVYMATLGKAAGVAGAFVAGSHALVQWLVNTARTYIFTTAHPPAQAAAILASLQVMQQEGWRREQVQQHILTLRQFMQDKSLRLLSSRSPIQAIIIGTNEAAVGMAAALRERGVWIPAIRPPTVPAGTARLRVSLSAGHTAGDLAALLAALQQVAR</sequence>
<comment type="subunit">
    <text evidence="3 8">Homodimer.</text>
</comment>
<evidence type="ECO:0000256" key="1">
    <source>
        <dbReference type="ARBA" id="ARBA00001933"/>
    </source>
</evidence>
<proteinExistence type="inferred from homology"/>
<keyword evidence="11" id="KW-1185">Reference proteome</keyword>
<feature type="binding site" evidence="8">
    <location>
        <begin position="107"/>
        <end position="108"/>
    </location>
    <ligand>
        <name>pyridoxal 5'-phosphate</name>
        <dbReference type="ChEBI" id="CHEBI:597326"/>
    </ligand>
</feature>
<feature type="binding site" evidence="8">
    <location>
        <position position="206"/>
    </location>
    <ligand>
        <name>pyridoxal 5'-phosphate</name>
        <dbReference type="ChEBI" id="CHEBI:597326"/>
    </ligand>
</feature>
<dbReference type="Gene3D" id="3.40.640.10">
    <property type="entry name" value="Type I PLP-dependent aspartate aminotransferase-like (Major domain)"/>
    <property type="match status" value="1"/>
</dbReference>
<dbReference type="Proteomes" id="UP001219956">
    <property type="component" value="Unassembled WGS sequence"/>
</dbReference>